<proteinExistence type="predicted"/>
<evidence type="ECO:0000313" key="1">
    <source>
        <dbReference type="EMBL" id="VAV90707.1"/>
    </source>
</evidence>
<name>A0A3B0RG54_9ZZZZ</name>
<dbReference type="AlphaFoldDB" id="A0A3B0RG54"/>
<accession>A0A3B0RG54</accession>
<sequence length="87" mass="9620">MGFLLKAGFWFAVVLFFLPENSENLRAQREMAQSSARNLIEAVETAARFCQDQAALCETASQTSKLASSYVTVAADEITKRKQSQTP</sequence>
<dbReference type="EMBL" id="UOEE01000116">
    <property type="protein sequence ID" value="VAV90707.1"/>
    <property type="molecule type" value="Genomic_DNA"/>
</dbReference>
<gene>
    <name evidence="1" type="ORF">MNBD_ALPHA06-639</name>
</gene>
<organism evidence="1">
    <name type="scientific">hydrothermal vent metagenome</name>
    <dbReference type="NCBI Taxonomy" id="652676"/>
    <lineage>
        <taxon>unclassified sequences</taxon>
        <taxon>metagenomes</taxon>
        <taxon>ecological metagenomes</taxon>
    </lineage>
</organism>
<protein>
    <submittedName>
        <fullName evidence="1">Uncharacterized protein</fullName>
    </submittedName>
</protein>
<reference evidence="1" key="1">
    <citation type="submission" date="2018-06" db="EMBL/GenBank/DDBJ databases">
        <authorList>
            <person name="Zhirakovskaya E."/>
        </authorList>
    </citation>
    <scope>NUCLEOTIDE SEQUENCE</scope>
</reference>